<dbReference type="AlphaFoldDB" id="K6Q1Y4"/>
<dbReference type="HOGENOM" id="CLU_2482289_0_0_9"/>
<sequence>MHRETAASKDADMPPTTPDTSWLILQRLDDVRREQDRLYNYIEQRADRIEQRIDRLEQRLDRLTGWFIAGLIAVLGALAGVAVAGRL</sequence>
<feature type="coiled-coil region" evidence="1">
    <location>
        <begin position="39"/>
        <end position="66"/>
    </location>
</feature>
<keyword evidence="1" id="KW-0175">Coiled coil</keyword>
<name>K6Q1Y4_9FIRM</name>
<dbReference type="Proteomes" id="UP000005710">
    <property type="component" value="Unassembled WGS sequence"/>
</dbReference>
<gene>
    <name evidence="3" type="ORF">ThesuDRAFT_00938</name>
</gene>
<evidence type="ECO:0008006" key="5">
    <source>
        <dbReference type="Google" id="ProtNLM"/>
    </source>
</evidence>
<reference evidence="3" key="1">
    <citation type="submission" date="2010-10" db="EMBL/GenBank/DDBJ databases">
        <authorList>
            <consortium name="US DOE Joint Genome Institute (JGI-PGF)"/>
            <person name="Lucas S."/>
            <person name="Copeland A."/>
            <person name="Lapidus A."/>
            <person name="Bruce D."/>
            <person name="Goodwin L."/>
            <person name="Pitluck S."/>
            <person name="Kyrpides N."/>
            <person name="Mavromatis K."/>
            <person name="Detter J.C."/>
            <person name="Han C."/>
            <person name="Land M."/>
            <person name="Hauser L."/>
            <person name="Markowitz V."/>
            <person name="Cheng J.-F."/>
            <person name="Hugenholtz P."/>
            <person name="Woyke T."/>
            <person name="Wu D."/>
            <person name="Pukall R."/>
            <person name="Wahrenburg C."/>
            <person name="Brambilla E."/>
            <person name="Klenk H.-P."/>
            <person name="Eisen J.A."/>
        </authorList>
    </citation>
    <scope>NUCLEOTIDE SEQUENCE [LARGE SCALE GENOMIC DNA]</scope>
    <source>
        <strain evidence="3">DSM 13965</strain>
    </source>
</reference>
<keyword evidence="2" id="KW-1133">Transmembrane helix</keyword>
<evidence type="ECO:0000313" key="3">
    <source>
        <dbReference type="EMBL" id="EKP95198.1"/>
    </source>
</evidence>
<evidence type="ECO:0000313" key="4">
    <source>
        <dbReference type="Proteomes" id="UP000005710"/>
    </source>
</evidence>
<dbReference type="RefSeq" id="WP_006903208.1">
    <property type="nucleotide sequence ID" value="NZ_JH976535.1"/>
</dbReference>
<proteinExistence type="predicted"/>
<organism evidence="3 4">
    <name type="scientific">Thermaerobacter subterraneus DSM 13965</name>
    <dbReference type="NCBI Taxonomy" id="867903"/>
    <lineage>
        <taxon>Bacteria</taxon>
        <taxon>Bacillati</taxon>
        <taxon>Bacillota</taxon>
        <taxon>Clostridia</taxon>
        <taxon>Eubacteriales</taxon>
        <taxon>Clostridiales Family XVII. Incertae Sedis</taxon>
        <taxon>Thermaerobacter</taxon>
    </lineage>
</organism>
<evidence type="ECO:0000256" key="1">
    <source>
        <dbReference type="SAM" id="Coils"/>
    </source>
</evidence>
<feature type="transmembrane region" description="Helical" evidence="2">
    <location>
        <begin position="63"/>
        <end position="84"/>
    </location>
</feature>
<comment type="caution">
    <text evidence="3">The sequence shown here is derived from an EMBL/GenBank/DDBJ whole genome shotgun (WGS) entry which is preliminary data.</text>
</comment>
<protein>
    <recommendedName>
        <fullName evidence="5">Hemolysin XhlA</fullName>
    </recommendedName>
</protein>
<dbReference type="OrthoDB" id="10019581at2"/>
<dbReference type="EMBL" id="AENY02000002">
    <property type="protein sequence ID" value="EKP95198.1"/>
    <property type="molecule type" value="Genomic_DNA"/>
</dbReference>
<keyword evidence="4" id="KW-1185">Reference proteome</keyword>
<evidence type="ECO:0000256" key="2">
    <source>
        <dbReference type="SAM" id="Phobius"/>
    </source>
</evidence>
<keyword evidence="2" id="KW-0472">Membrane</keyword>
<accession>K6Q1Y4</accession>
<keyword evidence="2" id="KW-0812">Transmembrane</keyword>
<dbReference type="Gene3D" id="1.20.5.110">
    <property type="match status" value="1"/>
</dbReference>
<reference evidence="3" key="2">
    <citation type="submission" date="2012-10" db="EMBL/GenBank/DDBJ databases">
        <title>Improved high-quality draft of Thermaerobacter subterraneus C21, DSM 13965.</title>
        <authorList>
            <consortium name="DOE Joint Genome Institute"/>
            <person name="Eisen J."/>
            <person name="Huntemann M."/>
            <person name="Wei C.-L."/>
            <person name="Han J."/>
            <person name="Detter J.C."/>
            <person name="Han C."/>
            <person name="Tapia R."/>
            <person name="Chen A."/>
            <person name="Kyrpides N."/>
            <person name="Mavromatis K."/>
            <person name="Markowitz V."/>
            <person name="Szeto E."/>
            <person name="Ivanova N."/>
            <person name="Mikhailova N."/>
            <person name="Ovchinnikova G."/>
            <person name="Pagani I."/>
            <person name="Pati A."/>
            <person name="Goodwin L."/>
            <person name="Nordberg H.P."/>
            <person name="Cantor M.N."/>
            <person name="Hua S.X."/>
            <person name="Woyke T."/>
            <person name="Eisen J."/>
            <person name="Klenk H.-P."/>
        </authorList>
    </citation>
    <scope>NUCLEOTIDE SEQUENCE [LARGE SCALE GENOMIC DNA]</scope>
    <source>
        <strain evidence="3">DSM 13965</strain>
    </source>
</reference>